<keyword evidence="3" id="KW-0732">Signal</keyword>
<dbReference type="InterPro" id="IPR006657">
    <property type="entry name" value="MoPterin_dinucl-bd_dom"/>
</dbReference>
<dbReference type="EMBL" id="JAYMFF010000020">
    <property type="protein sequence ID" value="MEC4176762.1"/>
    <property type="molecule type" value="Genomic_DNA"/>
</dbReference>
<keyword evidence="2" id="KW-0479">Metal-binding</keyword>
<evidence type="ECO:0000259" key="7">
    <source>
        <dbReference type="Pfam" id="PF01568"/>
    </source>
</evidence>
<dbReference type="SUPFAM" id="SSF53706">
    <property type="entry name" value="Formate dehydrogenase/DMSO reductase, domains 1-3"/>
    <property type="match status" value="1"/>
</dbReference>
<comment type="similarity">
    <text evidence="1">Belongs to the prokaryotic molybdopterin-containing oxidoreductase family.</text>
</comment>
<dbReference type="Gene3D" id="3.40.228.10">
    <property type="entry name" value="Dimethylsulfoxide Reductase, domain 2"/>
    <property type="match status" value="1"/>
</dbReference>
<dbReference type="Proteomes" id="UP001349994">
    <property type="component" value="Unassembled WGS sequence"/>
</dbReference>
<dbReference type="RefSeq" id="WP_338211259.1">
    <property type="nucleotide sequence ID" value="NZ_JAYMFF010000020.1"/>
</dbReference>
<feature type="domain" description="Molybdopterin dinucleotide-binding" evidence="7">
    <location>
        <begin position="749"/>
        <end position="845"/>
    </location>
</feature>
<protein>
    <submittedName>
        <fullName evidence="8">Molybdopterin-dependent oxidoreductase</fullName>
    </submittedName>
</protein>
<dbReference type="InterPro" id="IPR006311">
    <property type="entry name" value="TAT_signal"/>
</dbReference>
<organism evidence="8 9">
    <name type="scientific">Adlercreutzia wanghongyangiae</name>
    <dbReference type="NCBI Taxonomy" id="3111451"/>
    <lineage>
        <taxon>Bacteria</taxon>
        <taxon>Bacillati</taxon>
        <taxon>Actinomycetota</taxon>
        <taxon>Coriobacteriia</taxon>
        <taxon>Eggerthellales</taxon>
        <taxon>Eggerthellaceae</taxon>
        <taxon>Adlercreutzia</taxon>
    </lineage>
</organism>
<dbReference type="Gene3D" id="2.40.40.20">
    <property type="match status" value="1"/>
</dbReference>
<keyword evidence="9" id="KW-1185">Reference proteome</keyword>
<dbReference type="InterPro" id="IPR019546">
    <property type="entry name" value="TAT_signal_bac_arc"/>
</dbReference>
<evidence type="ECO:0000256" key="5">
    <source>
        <dbReference type="SAM" id="MobiDB-lite"/>
    </source>
</evidence>
<feature type="domain" description="Molybdopterin oxidoreductase" evidence="6">
    <location>
        <begin position="115"/>
        <end position="594"/>
    </location>
</feature>
<dbReference type="InterPro" id="IPR006656">
    <property type="entry name" value="Mopterin_OxRdtase"/>
</dbReference>
<proteinExistence type="inferred from homology"/>
<gene>
    <name evidence="8" type="ORF">VIN30_09925</name>
</gene>
<dbReference type="PANTHER" id="PTHR43742">
    <property type="entry name" value="TRIMETHYLAMINE-N-OXIDE REDUCTASE"/>
    <property type="match status" value="1"/>
</dbReference>
<evidence type="ECO:0000256" key="1">
    <source>
        <dbReference type="ARBA" id="ARBA00010312"/>
    </source>
</evidence>
<dbReference type="SUPFAM" id="SSF50692">
    <property type="entry name" value="ADC-like"/>
    <property type="match status" value="1"/>
</dbReference>
<keyword evidence="4" id="KW-0560">Oxidoreductase</keyword>
<evidence type="ECO:0000256" key="2">
    <source>
        <dbReference type="ARBA" id="ARBA00022723"/>
    </source>
</evidence>
<dbReference type="Pfam" id="PF00384">
    <property type="entry name" value="Molybdopterin"/>
    <property type="match status" value="1"/>
</dbReference>
<dbReference type="NCBIfam" id="TIGR01409">
    <property type="entry name" value="TAT_signal_seq"/>
    <property type="match status" value="1"/>
</dbReference>
<evidence type="ECO:0000259" key="6">
    <source>
        <dbReference type="Pfam" id="PF00384"/>
    </source>
</evidence>
<dbReference type="Gene3D" id="3.40.50.740">
    <property type="match status" value="2"/>
</dbReference>
<dbReference type="Pfam" id="PF01568">
    <property type="entry name" value="Molydop_binding"/>
    <property type="match status" value="1"/>
</dbReference>
<evidence type="ECO:0000313" key="8">
    <source>
        <dbReference type="EMBL" id="MEC4176762.1"/>
    </source>
</evidence>
<reference evidence="8 9" key="1">
    <citation type="submission" date="2024-01" db="EMBL/GenBank/DDBJ databases">
        <title>novel species in genus Adlercreutzia.</title>
        <authorList>
            <person name="Liu X."/>
        </authorList>
    </citation>
    <scope>NUCLEOTIDE SEQUENCE [LARGE SCALE GENOMIC DNA]</scope>
    <source>
        <strain evidence="8 9">R7</strain>
    </source>
</reference>
<feature type="region of interest" description="Disordered" evidence="5">
    <location>
        <begin position="669"/>
        <end position="697"/>
    </location>
</feature>
<evidence type="ECO:0000256" key="3">
    <source>
        <dbReference type="ARBA" id="ARBA00022729"/>
    </source>
</evidence>
<dbReference type="InterPro" id="IPR009010">
    <property type="entry name" value="Asp_de-COase-like_dom_sf"/>
</dbReference>
<sequence>MSELGHDRASSVAQISRRGFLGATAAATAALALSGCSPTDSENTLELGETGSLEEGEWVALPCNCGVCCNIGYVVDNMVVRQKTDDTGEDTDENPQNRCCVRGRMSRQRYMGADRLKYPMKRKNWQPGGVDFHGELRGRDEWERISWDEALDLVAGEVKRIMDNHGPKSFFCGVSGDGHGGGAAGGQVTRLLNAMGGCVYVWGTQSYGGIPVVSTFMEGDPWSYGMMETQDVFTACKADTAIIFGLAAGSLANSWYRAMKHAGVRFIVIDPWFSGQTEQVADMWVPVRPGTDGALLLGMAYHMIENNLHDQEFLDAYTVGFDADHMPEDATTNENFKDYVLGAYDETPKTPEWASEICGVSPDKIRELAEIATSASPLIWRSTQAPARTENGQNYTQLFYAVGWMTGNVGFEGAEVAMANPQSVGMGSSMILPGSPGIEIVTNPICEGPAEVSMLDKGGYDPEKFYGLPYGGAWEAIVSGKYTDFVHGEQPIDIRCIWKINSCSPLNQFSGASKGIEAFRKVEFVVTSDLFMTSDCEYSDIVLPAASFWETPWSNAGQVMPLNPRALFFGGKQVIEPLFEAKDDVWMEEELAKRLDIDPKLIRNISWEQASYNVLATTQVMKDDFSGMEPLAAITQEDIDEFGVEGTPQEGRVPIKELLEQGYYAAQRSPDDPYAITPKRADYRNDPVANPRNTPSGKYEIYSQSLTNYMEIYGTTPVVEPLPKYRPADEGYEQTFANWETKEKGEYPFQVISTHSARSVHSSFHNVRQLNEVHANNLMINANDAAALGLEQDETVLVTSKHGKILRRVNITPRIMPGVLMIGEGNWINLNEEGIDEGGSANILAGGHVVGHGHQPWNTCLVKVEKWDGEPLLPDCQRPYRTFDFE</sequence>
<comment type="caution">
    <text evidence="8">The sequence shown here is derived from an EMBL/GenBank/DDBJ whole genome shotgun (WGS) entry which is preliminary data.</text>
</comment>
<name>A0ABU6IK18_9ACTN</name>
<evidence type="ECO:0000256" key="4">
    <source>
        <dbReference type="ARBA" id="ARBA00023002"/>
    </source>
</evidence>
<evidence type="ECO:0000313" key="9">
    <source>
        <dbReference type="Proteomes" id="UP001349994"/>
    </source>
</evidence>
<accession>A0ABU6IK18</accession>
<dbReference type="PROSITE" id="PS51318">
    <property type="entry name" value="TAT"/>
    <property type="match status" value="1"/>
</dbReference>
<dbReference type="InterPro" id="IPR050612">
    <property type="entry name" value="Prok_Mopterin_Oxidored"/>
</dbReference>
<dbReference type="PANTHER" id="PTHR43742:SF3">
    <property type="entry name" value="DIMETHYL SULFOXIDE REDUCTASE DMSA"/>
    <property type="match status" value="1"/>
</dbReference>